<comment type="caution">
    <text evidence="2">The sequence shown here is derived from an EMBL/GenBank/DDBJ whole genome shotgun (WGS) entry which is preliminary data.</text>
</comment>
<dbReference type="Proteomes" id="UP001177670">
    <property type="component" value="Unassembled WGS sequence"/>
</dbReference>
<accession>A0AA40FRL2</accession>
<keyword evidence="3" id="KW-1185">Reference proteome</keyword>
<dbReference type="EMBL" id="JAHYIQ010000020">
    <property type="protein sequence ID" value="KAK1123724.1"/>
    <property type="molecule type" value="Genomic_DNA"/>
</dbReference>
<gene>
    <name evidence="2" type="ORF">K0M31_008421</name>
</gene>
<feature type="region of interest" description="Disordered" evidence="1">
    <location>
        <begin position="28"/>
        <end position="53"/>
    </location>
</feature>
<evidence type="ECO:0000313" key="3">
    <source>
        <dbReference type="Proteomes" id="UP001177670"/>
    </source>
</evidence>
<organism evidence="2 3">
    <name type="scientific">Melipona bicolor</name>
    <dbReference type="NCBI Taxonomy" id="60889"/>
    <lineage>
        <taxon>Eukaryota</taxon>
        <taxon>Metazoa</taxon>
        <taxon>Ecdysozoa</taxon>
        <taxon>Arthropoda</taxon>
        <taxon>Hexapoda</taxon>
        <taxon>Insecta</taxon>
        <taxon>Pterygota</taxon>
        <taxon>Neoptera</taxon>
        <taxon>Endopterygota</taxon>
        <taxon>Hymenoptera</taxon>
        <taxon>Apocrita</taxon>
        <taxon>Aculeata</taxon>
        <taxon>Apoidea</taxon>
        <taxon>Anthophila</taxon>
        <taxon>Apidae</taxon>
        <taxon>Melipona</taxon>
    </lineage>
</organism>
<name>A0AA40FRL2_9HYME</name>
<evidence type="ECO:0000313" key="2">
    <source>
        <dbReference type="EMBL" id="KAK1123724.1"/>
    </source>
</evidence>
<sequence>MANSQRIVKGGRTQFRSDQHYTHAYIRRRKISLRRQRDTSSSNPSQIPADKTAGKFIAGDRDVSQAHGRGTAAGGGTQQLVNSIFDEPREIFVADSADRCRSRKLPRTKPGLSLLSGFLDRAVCAPGWQRAPPSLPACLKASVYVEKLSFFHREKKHGRVWLLQKMFNLSDSSLIKPINK</sequence>
<evidence type="ECO:0000256" key="1">
    <source>
        <dbReference type="SAM" id="MobiDB-lite"/>
    </source>
</evidence>
<proteinExistence type="predicted"/>
<reference evidence="2" key="1">
    <citation type="submission" date="2021-10" db="EMBL/GenBank/DDBJ databases">
        <title>Melipona bicolor Genome sequencing and assembly.</title>
        <authorList>
            <person name="Araujo N.S."/>
            <person name="Arias M.C."/>
        </authorList>
    </citation>
    <scope>NUCLEOTIDE SEQUENCE</scope>
    <source>
        <strain evidence="2">USP_2M_L1-L4_2017</strain>
        <tissue evidence="2">Whole body</tissue>
    </source>
</reference>
<dbReference type="AlphaFoldDB" id="A0AA40FRL2"/>
<protein>
    <submittedName>
        <fullName evidence="2">Uncharacterized protein</fullName>
    </submittedName>
</protein>